<evidence type="ECO:0000313" key="2">
    <source>
        <dbReference type="Proteomes" id="UP000324222"/>
    </source>
</evidence>
<reference evidence="1" key="1">
    <citation type="submission" date="2019-05" db="EMBL/GenBank/DDBJ databases">
        <title>Another draft genome of Portunus trituberculatus and its Hox gene families provides insights of decapod evolution.</title>
        <authorList>
            <person name="Jeong J.-H."/>
            <person name="Song I."/>
            <person name="Kim S."/>
            <person name="Choi T."/>
            <person name="Kim D."/>
            <person name="Ryu S."/>
            <person name="Kim W."/>
        </authorList>
    </citation>
    <scope>NUCLEOTIDE SEQUENCE [LARGE SCALE GENOMIC DNA]</scope>
    <source>
        <tissue evidence="1">Muscle</tissue>
    </source>
</reference>
<dbReference type="EMBL" id="VSRR010094703">
    <property type="protein sequence ID" value="MPC93381.1"/>
    <property type="molecule type" value="Genomic_DNA"/>
</dbReference>
<name>A0A5B7J6D2_PORTR</name>
<sequence>MTCVHHGQASQTAAAGVAEGQVWPVSRCRALRREPDVWPPSSTSHNILTWHAEGHDGASSASVPARLPLSLFLLSALHSHPFPVLLLLLLLPHRQHPESASGDRLVK</sequence>
<organism evidence="1 2">
    <name type="scientific">Portunus trituberculatus</name>
    <name type="common">Swimming crab</name>
    <name type="synonym">Neptunus trituberculatus</name>
    <dbReference type="NCBI Taxonomy" id="210409"/>
    <lineage>
        <taxon>Eukaryota</taxon>
        <taxon>Metazoa</taxon>
        <taxon>Ecdysozoa</taxon>
        <taxon>Arthropoda</taxon>
        <taxon>Crustacea</taxon>
        <taxon>Multicrustacea</taxon>
        <taxon>Malacostraca</taxon>
        <taxon>Eumalacostraca</taxon>
        <taxon>Eucarida</taxon>
        <taxon>Decapoda</taxon>
        <taxon>Pleocyemata</taxon>
        <taxon>Brachyura</taxon>
        <taxon>Eubrachyura</taxon>
        <taxon>Portunoidea</taxon>
        <taxon>Portunidae</taxon>
        <taxon>Portuninae</taxon>
        <taxon>Portunus</taxon>
    </lineage>
</organism>
<keyword evidence="2" id="KW-1185">Reference proteome</keyword>
<accession>A0A5B7J6D2</accession>
<proteinExistence type="predicted"/>
<comment type="caution">
    <text evidence="1">The sequence shown here is derived from an EMBL/GenBank/DDBJ whole genome shotgun (WGS) entry which is preliminary data.</text>
</comment>
<evidence type="ECO:0000313" key="1">
    <source>
        <dbReference type="EMBL" id="MPC93381.1"/>
    </source>
</evidence>
<gene>
    <name evidence="1" type="ORF">E2C01_088507</name>
</gene>
<dbReference type="Proteomes" id="UP000324222">
    <property type="component" value="Unassembled WGS sequence"/>
</dbReference>
<dbReference type="AlphaFoldDB" id="A0A5B7J6D2"/>
<protein>
    <submittedName>
        <fullName evidence="1">Uncharacterized protein</fullName>
    </submittedName>
</protein>